<protein>
    <submittedName>
        <fullName evidence="1">Uncharacterized protein</fullName>
    </submittedName>
</protein>
<gene>
    <name evidence="1" type="ORF">HanXRQr2_Chr16g0737441</name>
</gene>
<accession>A0A9K3DR06</accession>
<name>A0A9K3DR06_HELAN</name>
<proteinExistence type="predicted"/>
<evidence type="ECO:0000313" key="1">
    <source>
        <dbReference type="EMBL" id="KAF5759123.1"/>
    </source>
</evidence>
<comment type="caution">
    <text evidence="1">The sequence shown here is derived from an EMBL/GenBank/DDBJ whole genome shotgun (WGS) entry which is preliminary data.</text>
</comment>
<dbReference type="Proteomes" id="UP000215914">
    <property type="component" value="Unassembled WGS sequence"/>
</dbReference>
<dbReference type="Gramene" id="mRNA:HanXRQr2_Chr16g0737441">
    <property type="protein sequence ID" value="CDS:HanXRQr2_Chr16g0737441.1"/>
    <property type="gene ID" value="HanXRQr2_Chr16g0737441"/>
</dbReference>
<organism evidence="1 2">
    <name type="scientific">Helianthus annuus</name>
    <name type="common">Common sunflower</name>
    <dbReference type="NCBI Taxonomy" id="4232"/>
    <lineage>
        <taxon>Eukaryota</taxon>
        <taxon>Viridiplantae</taxon>
        <taxon>Streptophyta</taxon>
        <taxon>Embryophyta</taxon>
        <taxon>Tracheophyta</taxon>
        <taxon>Spermatophyta</taxon>
        <taxon>Magnoliopsida</taxon>
        <taxon>eudicotyledons</taxon>
        <taxon>Gunneridae</taxon>
        <taxon>Pentapetalae</taxon>
        <taxon>asterids</taxon>
        <taxon>campanulids</taxon>
        <taxon>Asterales</taxon>
        <taxon>Asteraceae</taxon>
        <taxon>Asteroideae</taxon>
        <taxon>Heliantheae alliance</taxon>
        <taxon>Heliantheae</taxon>
        <taxon>Helianthus</taxon>
    </lineage>
</organism>
<reference evidence="1" key="2">
    <citation type="submission" date="2020-06" db="EMBL/GenBank/DDBJ databases">
        <title>Helianthus annuus Genome sequencing and assembly Release 2.</title>
        <authorList>
            <person name="Gouzy J."/>
            <person name="Langlade N."/>
            <person name="Munos S."/>
        </authorList>
    </citation>
    <scope>NUCLEOTIDE SEQUENCE</scope>
    <source>
        <tissue evidence="1">Leaves</tissue>
    </source>
</reference>
<reference evidence="1" key="1">
    <citation type="journal article" date="2017" name="Nature">
        <title>The sunflower genome provides insights into oil metabolism, flowering and Asterid evolution.</title>
        <authorList>
            <person name="Badouin H."/>
            <person name="Gouzy J."/>
            <person name="Grassa C.J."/>
            <person name="Murat F."/>
            <person name="Staton S.E."/>
            <person name="Cottret L."/>
            <person name="Lelandais-Briere C."/>
            <person name="Owens G.L."/>
            <person name="Carrere S."/>
            <person name="Mayjonade B."/>
            <person name="Legrand L."/>
            <person name="Gill N."/>
            <person name="Kane N.C."/>
            <person name="Bowers J.E."/>
            <person name="Hubner S."/>
            <person name="Bellec A."/>
            <person name="Berard A."/>
            <person name="Berges H."/>
            <person name="Blanchet N."/>
            <person name="Boniface M.C."/>
            <person name="Brunel D."/>
            <person name="Catrice O."/>
            <person name="Chaidir N."/>
            <person name="Claudel C."/>
            <person name="Donnadieu C."/>
            <person name="Faraut T."/>
            <person name="Fievet G."/>
            <person name="Helmstetter N."/>
            <person name="King M."/>
            <person name="Knapp S.J."/>
            <person name="Lai Z."/>
            <person name="Le Paslier M.C."/>
            <person name="Lippi Y."/>
            <person name="Lorenzon L."/>
            <person name="Mandel J.R."/>
            <person name="Marage G."/>
            <person name="Marchand G."/>
            <person name="Marquand E."/>
            <person name="Bret-Mestries E."/>
            <person name="Morien E."/>
            <person name="Nambeesan S."/>
            <person name="Nguyen T."/>
            <person name="Pegot-Espagnet P."/>
            <person name="Pouilly N."/>
            <person name="Raftis F."/>
            <person name="Sallet E."/>
            <person name="Schiex T."/>
            <person name="Thomas J."/>
            <person name="Vandecasteele C."/>
            <person name="Vares D."/>
            <person name="Vear F."/>
            <person name="Vautrin S."/>
            <person name="Crespi M."/>
            <person name="Mangin B."/>
            <person name="Burke J.M."/>
            <person name="Salse J."/>
            <person name="Munos S."/>
            <person name="Vincourt P."/>
            <person name="Rieseberg L.H."/>
            <person name="Langlade N.B."/>
        </authorList>
    </citation>
    <scope>NUCLEOTIDE SEQUENCE</scope>
    <source>
        <tissue evidence="1">Leaves</tissue>
    </source>
</reference>
<sequence length="52" mass="6070">MIYRSNIVNIANIIGTDILTHILYRYIGRGTDNRYITDILVKNRDINYIGVK</sequence>
<evidence type="ECO:0000313" key="2">
    <source>
        <dbReference type="Proteomes" id="UP000215914"/>
    </source>
</evidence>
<dbReference type="EMBL" id="MNCJ02000331">
    <property type="protein sequence ID" value="KAF5759123.1"/>
    <property type="molecule type" value="Genomic_DNA"/>
</dbReference>
<dbReference type="AlphaFoldDB" id="A0A9K3DR06"/>
<keyword evidence="2" id="KW-1185">Reference proteome</keyword>